<dbReference type="InterPro" id="IPR032710">
    <property type="entry name" value="NTF2-like_dom_sf"/>
</dbReference>
<dbReference type="SUPFAM" id="SSF54427">
    <property type="entry name" value="NTF2-like"/>
    <property type="match status" value="1"/>
</dbReference>
<dbReference type="STRING" id="671065.MetMK1DRAFT_00007730"/>
<dbReference type="Proteomes" id="UP000003980">
    <property type="component" value="Unassembled WGS sequence"/>
</dbReference>
<evidence type="ECO:0000313" key="2">
    <source>
        <dbReference type="EMBL" id="EHP70271.1"/>
    </source>
</evidence>
<sequence>MGASKPLWEEETSLVQDLLSLSDPVDERTYSEVMKFLYREAELLDFWLYDKWLELIEEDVDYRILKRVTKPKGFGFGILEEPILWDLGKAALEARIQKMFKSPFAWSEDPPSRTIHYLSNINVFKGREEGEVLARCNVMFVRNRADDVGAEILPYHRIDTLRRRGEGFKIAKRYVILIQTVIPMKNLTSIY</sequence>
<evidence type="ECO:0000256" key="1">
    <source>
        <dbReference type="ARBA" id="ARBA00023002"/>
    </source>
</evidence>
<keyword evidence="2" id="KW-0223">Dioxygenase</keyword>
<accession>H2C200</accession>
<dbReference type="HOGENOM" id="CLU_102527_1_1_2"/>
<keyword evidence="1" id="KW-0560">Oxidoreductase</keyword>
<dbReference type="Pfam" id="PF00866">
    <property type="entry name" value="Ring_hydroxyl_B"/>
    <property type="match status" value="1"/>
</dbReference>
<dbReference type="PANTHER" id="PTHR41534:SF2">
    <property type="entry name" value="3-PHENYLPROPIONATE_CINNAMIC ACID DIOXYGENASE SUBUNIT BETA"/>
    <property type="match status" value="1"/>
</dbReference>
<gene>
    <name evidence="2" type="ORF">MetMK1DRAFT_00007730</name>
</gene>
<dbReference type="Gene3D" id="3.10.450.50">
    <property type="match status" value="1"/>
</dbReference>
<organism evidence="2 3">
    <name type="scientific">Metallosphaera yellowstonensis MK1</name>
    <dbReference type="NCBI Taxonomy" id="671065"/>
    <lineage>
        <taxon>Archaea</taxon>
        <taxon>Thermoproteota</taxon>
        <taxon>Thermoprotei</taxon>
        <taxon>Sulfolobales</taxon>
        <taxon>Sulfolobaceae</taxon>
        <taxon>Metallosphaera</taxon>
    </lineage>
</organism>
<reference evidence="2 3" key="1">
    <citation type="submission" date="2012-01" db="EMBL/GenBank/DDBJ databases">
        <title>Improved High-Quality Draft sequence of Metallosphaera yellowstonensis MK1.</title>
        <authorList>
            <consortium name="US DOE Joint Genome Institute"/>
            <person name="Lucas S."/>
            <person name="Han J."/>
            <person name="Cheng J.-F."/>
            <person name="Goodwin L."/>
            <person name="Pitluck S."/>
            <person name="Peters L."/>
            <person name="Teshima H."/>
            <person name="Detter J.C."/>
            <person name="Han C."/>
            <person name="Tapia R."/>
            <person name="Land M."/>
            <person name="Hauser L."/>
            <person name="Kyrpides N."/>
            <person name="Kozubal M."/>
            <person name="Macur R.E."/>
            <person name="Jay Z."/>
            <person name="Inskeep W."/>
            <person name="Woyke T."/>
        </authorList>
    </citation>
    <scope>NUCLEOTIDE SEQUENCE [LARGE SCALE GENOMIC DNA]</scope>
    <source>
        <strain evidence="2 3">MK1</strain>
    </source>
</reference>
<dbReference type="EMBL" id="JH597761">
    <property type="protein sequence ID" value="EHP70271.1"/>
    <property type="molecule type" value="Genomic_DNA"/>
</dbReference>
<dbReference type="OrthoDB" id="236062at2157"/>
<dbReference type="PANTHER" id="PTHR41534">
    <property type="entry name" value="BLR3401 PROTEIN"/>
    <property type="match status" value="1"/>
</dbReference>
<dbReference type="GO" id="GO:0019380">
    <property type="term" value="P:3-phenylpropionate catabolic process"/>
    <property type="evidence" value="ECO:0007669"/>
    <property type="project" value="TreeGrafter"/>
</dbReference>
<keyword evidence="3" id="KW-1185">Reference proteome</keyword>
<dbReference type="AlphaFoldDB" id="H2C200"/>
<dbReference type="GO" id="GO:0051213">
    <property type="term" value="F:dioxygenase activity"/>
    <property type="evidence" value="ECO:0007669"/>
    <property type="project" value="UniProtKB-KW"/>
</dbReference>
<dbReference type="InterPro" id="IPR000391">
    <property type="entry name" value="Rng_hydr_dOase-bsu"/>
</dbReference>
<dbReference type="CDD" id="cd00667">
    <property type="entry name" value="ring_hydroxylating_dioxygenases_beta"/>
    <property type="match status" value="1"/>
</dbReference>
<dbReference type="RefSeq" id="WP_009070862.1">
    <property type="nucleotide sequence ID" value="NZ_JH597761.1"/>
</dbReference>
<dbReference type="eggNOG" id="arCOG08438">
    <property type="taxonomic scope" value="Archaea"/>
</dbReference>
<name>H2C200_9CREN</name>
<protein>
    <submittedName>
        <fullName evidence="2">Small subunit of phenylpropionate dioxygenase</fullName>
    </submittedName>
</protein>
<evidence type="ECO:0000313" key="3">
    <source>
        <dbReference type="Proteomes" id="UP000003980"/>
    </source>
</evidence>
<proteinExistence type="predicted"/>